<feature type="transmembrane region" description="Helical" evidence="1">
    <location>
        <begin position="148"/>
        <end position="166"/>
    </location>
</feature>
<evidence type="ECO:0000313" key="2">
    <source>
        <dbReference type="EMBL" id="MET1755148.1"/>
    </source>
</evidence>
<feature type="transmembrane region" description="Helical" evidence="1">
    <location>
        <begin position="216"/>
        <end position="238"/>
    </location>
</feature>
<name>A0ABV2CZW2_9SPHN</name>
<keyword evidence="1" id="KW-1133">Transmembrane helix</keyword>
<organism evidence="2 3">
    <name type="scientific">Novosphingobium kalidii</name>
    <dbReference type="NCBI Taxonomy" id="3230299"/>
    <lineage>
        <taxon>Bacteria</taxon>
        <taxon>Pseudomonadati</taxon>
        <taxon>Pseudomonadota</taxon>
        <taxon>Alphaproteobacteria</taxon>
        <taxon>Sphingomonadales</taxon>
        <taxon>Sphingomonadaceae</taxon>
        <taxon>Novosphingobium</taxon>
    </lineage>
</organism>
<evidence type="ECO:0000313" key="3">
    <source>
        <dbReference type="Proteomes" id="UP001548713"/>
    </source>
</evidence>
<gene>
    <name evidence="2" type="ORF">ABVV53_06735</name>
</gene>
<evidence type="ECO:0008006" key="4">
    <source>
        <dbReference type="Google" id="ProtNLM"/>
    </source>
</evidence>
<feature type="transmembrane region" description="Helical" evidence="1">
    <location>
        <begin position="71"/>
        <end position="91"/>
    </location>
</feature>
<keyword evidence="3" id="KW-1185">Reference proteome</keyword>
<feature type="transmembrane region" description="Helical" evidence="1">
    <location>
        <begin position="356"/>
        <end position="377"/>
    </location>
</feature>
<protein>
    <recommendedName>
        <fullName evidence="4">Oligosaccharide repeat unit polymerase</fullName>
    </recommendedName>
</protein>
<reference evidence="2 3" key="1">
    <citation type="submission" date="2024-07" db="EMBL/GenBank/DDBJ databases">
        <title>Novosphingobium kalidii RD2P27.</title>
        <authorList>
            <person name="Sun J.-Q."/>
        </authorList>
    </citation>
    <scope>NUCLEOTIDE SEQUENCE [LARGE SCALE GENOMIC DNA]</scope>
    <source>
        <strain evidence="2 3">RD2P27</strain>
    </source>
</reference>
<proteinExistence type="predicted"/>
<sequence length="448" mass="49349">MIAGFIWIFFLAGAAINLVILARLDLSRLDFLDGILIGQGYYVMIPLFVFLVEGQSVLPELSLMYRPYDDLPTTALLILGMFLLPTIRMLFPRVRASSADTTDPRVFTTVILLFIVTGLVSFMLTGLAKGGHWQANLEGAFENPAFLPIKYASNVARNAVFAVLLYRVTTGRMTAQRAILFGAALAVLDLLTTFNRITAVYLLLTAMLLMKHRPLRMALVGGASLWALSTFSTMWPAFRGLATAQGYTLSSFAAAWETAQRAQSLRSMTTDAALNGVFESSNLVVLNWIVENYGTTTRPFLSYAMFARPITLLLPGGVWPDRPQNFGLTLGDGIANLPSLALNSTLYGESYANFGWFWPLGLGVFLLMWHAIFRSIAPNARGVQMIGAFAGIAMWRFDASFIGCSALLTAGIVFGLRLLRLSRPKPVRQLYLLPPPLWAAPEPILRKK</sequence>
<keyword evidence="1" id="KW-0812">Transmembrane</keyword>
<comment type="caution">
    <text evidence="2">The sequence shown here is derived from an EMBL/GenBank/DDBJ whole genome shotgun (WGS) entry which is preliminary data.</text>
</comment>
<dbReference type="RefSeq" id="WP_353983626.1">
    <property type="nucleotide sequence ID" value="NZ_JBEWLY010000013.1"/>
</dbReference>
<evidence type="ECO:0000256" key="1">
    <source>
        <dbReference type="SAM" id="Phobius"/>
    </source>
</evidence>
<feature type="transmembrane region" description="Helical" evidence="1">
    <location>
        <begin position="106"/>
        <end position="128"/>
    </location>
</feature>
<feature type="transmembrane region" description="Helical" evidence="1">
    <location>
        <begin position="6"/>
        <end position="24"/>
    </location>
</feature>
<dbReference type="Proteomes" id="UP001548713">
    <property type="component" value="Unassembled WGS sequence"/>
</dbReference>
<accession>A0ABV2CZW2</accession>
<feature type="transmembrane region" description="Helical" evidence="1">
    <location>
        <begin position="31"/>
        <end position="51"/>
    </location>
</feature>
<dbReference type="EMBL" id="JBEWLY010000013">
    <property type="protein sequence ID" value="MET1755148.1"/>
    <property type="molecule type" value="Genomic_DNA"/>
</dbReference>
<feature type="transmembrane region" description="Helical" evidence="1">
    <location>
        <begin position="178"/>
        <end position="204"/>
    </location>
</feature>
<keyword evidence="1" id="KW-0472">Membrane</keyword>
<feature type="transmembrane region" description="Helical" evidence="1">
    <location>
        <begin position="397"/>
        <end position="419"/>
    </location>
</feature>